<organism evidence="3">
    <name type="scientific">marine metagenome</name>
    <dbReference type="NCBI Taxonomy" id="408172"/>
    <lineage>
        <taxon>unclassified sequences</taxon>
        <taxon>metagenomes</taxon>
        <taxon>ecological metagenomes</taxon>
    </lineage>
</organism>
<gene>
    <name evidence="3" type="ORF">METZ01_LOCUS330720</name>
</gene>
<accession>A0A382PXE0</accession>
<evidence type="ECO:0000313" key="3">
    <source>
        <dbReference type="EMBL" id="SVC77866.1"/>
    </source>
</evidence>
<reference evidence="3" key="1">
    <citation type="submission" date="2018-05" db="EMBL/GenBank/DDBJ databases">
        <authorList>
            <person name="Lanie J.A."/>
            <person name="Ng W.-L."/>
            <person name="Kazmierczak K.M."/>
            <person name="Andrzejewski T.M."/>
            <person name="Davidsen T.M."/>
            <person name="Wayne K.J."/>
            <person name="Tettelin H."/>
            <person name="Glass J.I."/>
            <person name="Rusch D."/>
            <person name="Podicherti R."/>
            <person name="Tsui H.-C.T."/>
            <person name="Winkler M.E."/>
        </authorList>
    </citation>
    <scope>NUCLEOTIDE SEQUENCE</scope>
</reference>
<dbReference type="Pfam" id="PF07510">
    <property type="entry name" value="GmrSD_C"/>
    <property type="match status" value="1"/>
</dbReference>
<proteinExistence type="predicted"/>
<feature type="non-terminal residue" evidence="3">
    <location>
        <position position="1"/>
    </location>
</feature>
<evidence type="ECO:0000259" key="2">
    <source>
        <dbReference type="SMART" id="SM00894"/>
    </source>
</evidence>
<protein>
    <recommendedName>
        <fullName evidence="2">Excalibur calcium-binding domain-containing protein</fullName>
    </recommendedName>
</protein>
<dbReference type="InterPro" id="IPR008613">
    <property type="entry name" value="Excalibur_Ca-bd_domain"/>
</dbReference>
<sequence>VYIVLEELLNVVSIINKISGRMYKFISIALLFFWILHHAEASCPKYNRKDYRHWIDADRDCQNTRNEVLIQESNGQVSFKSLKGCKVVSGRWFGSFTGKTFSNPKKMDIDHMVPLKEAHESGAYAWSKSKKRDYANDISHPDHLIAVASGANRSKGAKDPAEWLPPDKSYWREYARAWTGIKLRWGLTADRQEISVLRQLLGSNVQMPEQSPEANCSVRGPTKVKKKQTGSTKTSGGSYSCGEKRYCKHMNSCEEAMFHLTQCGRKSLDRDKDGIPCEKICK</sequence>
<name>A0A382PXE0_9ZZZZ</name>
<evidence type="ECO:0000256" key="1">
    <source>
        <dbReference type="SAM" id="MobiDB-lite"/>
    </source>
</evidence>
<feature type="domain" description="Excalibur calcium-binding" evidence="2">
    <location>
        <begin position="243"/>
        <end position="278"/>
    </location>
</feature>
<dbReference type="AlphaFoldDB" id="A0A382PXE0"/>
<dbReference type="SMART" id="SM00894">
    <property type="entry name" value="Excalibur"/>
    <property type="match status" value="1"/>
</dbReference>
<feature type="region of interest" description="Disordered" evidence="1">
    <location>
        <begin position="208"/>
        <end position="236"/>
    </location>
</feature>
<dbReference type="PANTHER" id="PTHR24094:SF15">
    <property type="entry name" value="AMP-DEPENDENT SYNTHETASE_LIGASE DOMAIN-CONTAINING PROTEIN-RELATED"/>
    <property type="match status" value="1"/>
</dbReference>
<dbReference type="PANTHER" id="PTHR24094">
    <property type="entry name" value="SECRETED PROTEIN"/>
    <property type="match status" value="1"/>
</dbReference>
<dbReference type="EMBL" id="UINC01110389">
    <property type="protein sequence ID" value="SVC77866.1"/>
    <property type="molecule type" value="Genomic_DNA"/>
</dbReference>
<dbReference type="Pfam" id="PF05901">
    <property type="entry name" value="Excalibur"/>
    <property type="match status" value="1"/>
</dbReference>
<dbReference type="InterPro" id="IPR011089">
    <property type="entry name" value="GmrSD_C"/>
</dbReference>